<evidence type="ECO:0000259" key="1">
    <source>
        <dbReference type="PROSITE" id="PS50157"/>
    </source>
</evidence>
<dbReference type="EMBL" id="MN740477">
    <property type="protein sequence ID" value="QHU28946.1"/>
    <property type="molecule type" value="Genomic_DNA"/>
</dbReference>
<proteinExistence type="predicted"/>
<reference evidence="2" key="1">
    <citation type="journal article" date="2020" name="Nature">
        <title>Giant virus diversity and host interactions through global metagenomics.</title>
        <authorList>
            <person name="Schulz F."/>
            <person name="Roux S."/>
            <person name="Paez-Espino D."/>
            <person name="Jungbluth S."/>
            <person name="Walsh D.A."/>
            <person name="Denef V.J."/>
            <person name="McMahon K.D."/>
            <person name="Konstantinidis K.T."/>
            <person name="Eloe-Fadrosh E.A."/>
            <person name="Kyrpides N.C."/>
            <person name="Woyke T."/>
        </authorList>
    </citation>
    <scope>NUCLEOTIDE SEQUENCE</scope>
    <source>
        <strain evidence="2">GVMAG-M-3300027791-30</strain>
    </source>
</reference>
<protein>
    <recommendedName>
        <fullName evidence="1">C2H2-type domain-containing protein</fullName>
    </recommendedName>
</protein>
<accession>A0A6C0LDC0</accession>
<feature type="domain" description="C2H2-type" evidence="1">
    <location>
        <begin position="2"/>
        <end position="27"/>
    </location>
</feature>
<dbReference type="InterPro" id="IPR013087">
    <property type="entry name" value="Znf_C2H2_type"/>
</dbReference>
<dbReference type="AlphaFoldDB" id="A0A6C0LDC0"/>
<organism evidence="2">
    <name type="scientific">viral metagenome</name>
    <dbReference type="NCBI Taxonomy" id="1070528"/>
    <lineage>
        <taxon>unclassified sequences</taxon>
        <taxon>metagenomes</taxon>
        <taxon>organismal metagenomes</taxon>
    </lineage>
</organism>
<dbReference type="PROSITE" id="PS50157">
    <property type="entry name" value="ZINC_FINGER_C2H2_2"/>
    <property type="match status" value="1"/>
</dbReference>
<name>A0A6C0LDC0_9ZZZZ</name>
<dbReference type="PROSITE" id="PS00028">
    <property type="entry name" value="ZINC_FINGER_C2H2_1"/>
    <property type="match status" value="1"/>
</dbReference>
<evidence type="ECO:0000313" key="2">
    <source>
        <dbReference type="EMBL" id="QHU28946.1"/>
    </source>
</evidence>
<sequence>MYSCKSCNLNFKKLTDYNNHLESQIHTENGFTLSTKLQYSIPTLTISSDSLSSLENKNDNLIKNELFNIKNQLKKLTNDIDKILELI</sequence>